<evidence type="ECO:0000313" key="1">
    <source>
        <dbReference type="EMBL" id="NUT81903.1"/>
    </source>
</evidence>
<accession>A0AAJ3KVY2</accession>
<name>A0AAJ3KVY2_9PSED</name>
<protein>
    <submittedName>
        <fullName evidence="1">Uncharacterized protein</fullName>
    </submittedName>
</protein>
<evidence type="ECO:0000313" key="2">
    <source>
        <dbReference type="Proteomes" id="UP000562723"/>
    </source>
</evidence>
<dbReference type="AlphaFoldDB" id="A0AAJ3KVY2"/>
<comment type="caution">
    <text evidence="1">The sequence shown here is derived from an EMBL/GenBank/DDBJ whole genome shotgun (WGS) entry which is preliminary data.</text>
</comment>
<dbReference type="Proteomes" id="UP000562723">
    <property type="component" value="Unassembled WGS sequence"/>
</dbReference>
<sequence>MRILKALLLPFLLILSLIGVDRLSGKKMGCSGQKTCGHPITPVGASLLAMTASHSIFLPIEAPLSRAGSLPQGACVRRGLCVFIPAMER</sequence>
<organism evidence="1 2">
    <name type="scientific">Pseudomonas brassicacearum</name>
    <dbReference type="NCBI Taxonomy" id="930166"/>
    <lineage>
        <taxon>Bacteria</taxon>
        <taxon>Pseudomonadati</taxon>
        <taxon>Pseudomonadota</taxon>
        <taxon>Gammaproteobacteria</taxon>
        <taxon>Pseudomonadales</taxon>
        <taxon>Pseudomonadaceae</taxon>
        <taxon>Pseudomonas</taxon>
    </lineage>
</organism>
<dbReference type="EMBL" id="JABFMS010000020">
    <property type="protein sequence ID" value="NUT81903.1"/>
    <property type="molecule type" value="Genomic_DNA"/>
</dbReference>
<proteinExistence type="predicted"/>
<gene>
    <name evidence="1" type="ORF">HNO85_13240</name>
</gene>
<reference evidence="1 2" key="1">
    <citation type="journal article" date="2020" name="Front. Plant Sci.">
        <title>Isolation of Rhizosphere Bacteria That Improve Quality and Water Stress Tolerance in Greenhouse Ornamentals.</title>
        <authorList>
            <person name="Nordstedt N.P."/>
            <person name="Jones M.L."/>
        </authorList>
    </citation>
    <scope>NUCLEOTIDE SEQUENCE [LARGE SCALE GENOMIC DNA]</scope>
    <source>
        <strain evidence="1 2">C2F7</strain>
    </source>
</reference>
<dbReference type="RefSeq" id="WP_175360298.1">
    <property type="nucleotide sequence ID" value="NZ_JABFMS010000020.1"/>
</dbReference>